<evidence type="ECO:0000256" key="1">
    <source>
        <dbReference type="SAM" id="SignalP"/>
    </source>
</evidence>
<dbReference type="Proteomes" id="UP001169719">
    <property type="component" value="Unassembled WGS sequence"/>
</dbReference>
<accession>A0ABT7Y146</accession>
<dbReference type="EMBL" id="JAUEOZ010000001">
    <property type="protein sequence ID" value="MDN2481758.1"/>
    <property type="molecule type" value="Genomic_DNA"/>
</dbReference>
<comment type="caution">
    <text evidence="2">The sequence shown here is derived from an EMBL/GenBank/DDBJ whole genome shotgun (WGS) entry which is preliminary data.</text>
</comment>
<dbReference type="RefSeq" id="WP_289961822.1">
    <property type="nucleotide sequence ID" value="NZ_JAUEOZ010000001.1"/>
</dbReference>
<proteinExistence type="predicted"/>
<gene>
    <name evidence="2" type="ORF">QWJ08_10160</name>
</gene>
<sequence length="61" mass="6483">MKNYLIIALALASSLSFSAFAYNNGSNGGRALGPEVKCQIKNGDIASMPSLYCKILEGKEL</sequence>
<feature type="chain" id="PRO_5047531843" evidence="1">
    <location>
        <begin position="22"/>
        <end position="61"/>
    </location>
</feature>
<organism evidence="2 3">
    <name type="scientific">Vibrio agarivorans</name>
    <dbReference type="NCBI Taxonomy" id="153622"/>
    <lineage>
        <taxon>Bacteria</taxon>
        <taxon>Pseudomonadati</taxon>
        <taxon>Pseudomonadota</taxon>
        <taxon>Gammaproteobacteria</taxon>
        <taxon>Vibrionales</taxon>
        <taxon>Vibrionaceae</taxon>
        <taxon>Vibrio</taxon>
    </lineage>
</organism>
<evidence type="ECO:0000313" key="3">
    <source>
        <dbReference type="Proteomes" id="UP001169719"/>
    </source>
</evidence>
<evidence type="ECO:0000313" key="2">
    <source>
        <dbReference type="EMBL" id="MDN2481758.1"/>
    </source>
</evidence>
<reference evidence="2" key="1">
    <citation type="submission" date="2024-05" db="EMBL/GenBank/DDBJ databases">
        <title>Genome Sequences of Four Agar- Degrading Marine Bacteria.</title>
        <authorList>
            <person name="Phillips E.K."/>
            <person name="Shaffer J.C."/>
            <person name="Henson M.W."/>
            <person name="Temperton B."/>
            <person name="Thrash C.J."/>
            <person name="Martin M.O."/>
        </authorList>
    </citation>
    <scope>NUCLEOTIDE SEQUENCE</scope>
    <source>
        <strain evidence="2">EKP203</strain>
    </source>
</reference>
<name>A0ABT7Y146_9VIBR</name>
<keyword evidence="3" id="KW-1185">Reference proteome</keyword>
<keyword evidence="1" id="KW-0732">Signal</keyword>
<protein>
    <submittedName>
        <fullName evidence="2">Uncharacterized protein</fullName>
    </submittedName>
</protein>
<feature type="signal peptide" evidence="1">
    <location>
        <begin position="1"/>
        <end position="21"/>
    </location>
</feature>